<feature type="region of interest" description="Disordered" evidence="1">
    <location>
        <begin position="46"/>
        <end position="65"/>
    </location>
</feature>
<proteinExistence type="predicted"/>
<protein>
    <submittedName>
        <fullName evidence="2">Uncharacterized protein</fullName>
    </submittedName>
</protein>
<dbReference type="RefSeq" id="WP_167671291.1">
    <property type="nucleotide sequence ID" value="NZ_JAATJS010000001.1"/>
</dbReference>
<reference evidence="2 3" key="1">
    <citation type="submission" date="2020-03" db="EMBL/GenBank/DDBJ databases">
        <title>The genome sequence of Microvirga sp. c23x22.</title>
        <authorList>
            <person name="Zhang X."/>
        </authorList>
    </citation>
    <scope>NUCLEOTIDE SEQUENCE [LARGE SCALE GENOMIC DNA]</scope>
    <source>
        <strain evidence="3">c23x22</strain>
    </source>
</reference>
<dbReference type="EMBL" id="JAATJS010000001">
    <property type="protein sequence ID" value="NIX75405.1"/>
    <property type="molecule type" value="Genomic_DNA"/>
</dbReference>
<evidence type="ECO:0000256" key="1">
    <source>
        <dbReference type="SAM" id="MobiDB-lite"/>
    </source>
</evidence>
<dbReference type="Proteomes" id="UP000707352">
    <property type="component" value="Unassembled WGS sequence"/>
</dbReference>
<keyword evidence="3" id="KW-1185">Reference proteome</keyword>
<feature type="region of interest" description="Disordered" evidence="1">
    <location>
        <begin position="1"/>
        <end position="23"/>
    </location>
</feature>
<comment type="caution">
    <text evidence="2">The sequence shown here is derived from an EMBL/GenBank/DDBJ whole genome shotgun (WGS) entry which is preliminary data.</text>
</comment>
<name>A0ABX0V9P3_9HYPH</name>
<sequence>MNFSDGRNVSAEQAGPEGSVVRSPRFVIGTHRGFSSPMSLLISVHRMDGPSSNRRSGEPQRTDTLSVEETERLLGTMIRCIPAI</sequence>
<feature type="compositionally biased region" description="Polar residues" evidence="1">
    <location>
        <begin position="1"/>
        <end position="11"/>
    </location>
</feature>
<accession>A0ABX0V9P3</accession>
<evidence type="ECO:0000313" key="3">
    <source>
        <dbReference type="Proteomes" id="UP000707352"/>
    </source>
</evidence>
<gene>
    <name evidence="2" type="ORF">HB375_02105</name>
</gene>
<organism evidence="2 3">
    <name type="scientific">Microvirga terricola</name>
    <dbReference type="NCBI Taxonomy" id="2719797"/>
    <lineage>
        <taxon>Bacteria</taxon>
        <taxon>Pseudomonadati</taxon>
        <taxon>Pseudomonadota</taxon>
        <taxon>Alphaproteobacteria</taxon>
        <taxon>Hyphomicrobiales</taxon>
        <taxon>Methylobacteriaceae</taxon>
        <taxon>Microvirga</taxon>
    </lineage>
</organism>
<evidence type="ECO:0000313" key="2">
    <source>
        <dbReference type="EMBL" id="NIX75405.1"/>
    </source>
</evidence>